<dbReference type="Gene3D" id="3.30.450.20">
    <property type="entry name" value="PAS domain"/>
    <property type="match status" value="4"/>
</dbReference>
<dbReference type="Pfam" id="PF17200">
    <property type="entry name" value="sCache_2"/>
    <property type="match status" value="1"/>
</dbReference>
<dbReference type="InterPro" id="IPR003594">
    <property type="entry name" value="HATPase_dom"/>
</dbReference>
<feature type="transmembrane region" description="Helical" evidence="9">
    <location>
        <begin position="20"/>
        <end position="44"/>
    </location>
</feature>
<dbReference type="InterPro" id="IPR033480">
    <property type="entry name" value="sCache_2"/>
</dbReference>
<evidence type="ECO:0000256" key="7">
    <source>
        <dbReference type="ARBA" id="ARBA00022989"/>
    </source>
</evidence>
<dbReference type="CDD" id="cd00082">
    <property type="entry name" value="HisKA"/>
    <property type="match status" value="1"/>
</dbReference>
<evidence type="ECO:0000256" key="2">
    <source>
        <dbReference type="ARBA" id="ARBA00004651"/>
    </source>
</evidence>
<dbReference type="InterPro" id="IPR035965">
    <property type="entry name" value="PAS-like_dom_sf"/>
</dbReference>
<dbReference type="Pfam" id="PF00512">
    <property type="entry name" value="HisKA"/>
    <property type="match status" value="1"/>
</dbReference>
<evidence type="ECO:0000313" key="13">
    <source>
        <dbReference type="Proteomes" id="UP001194469"/>
    </source>
</evidence>
<dbReference type="InterPro" id="IPR013656">
    <property type="entry name" value="PAS_4"/>
</dbReference>
<dbReference type="InterPro" id="IPR003661">
    <property type="entry name" value="HisK_dim/P_dom"/>
</dbReference>
<feature type="domain" description="PAS" evidence="11">
    <location>
        <begin position="271"/>
        <end position="320"/>
    </location>
</feature>
<dbReference type="SMART" id="SM00387">
    <property type="entry name" value="HATPase_c"/>
    <property type="match status" value="1"/>
</dbReference>
<dbReference type="PROSITE" id="PS50112">
    <property type="entry name" value="PAS"/>
    <property type="match status" value="2"/>
</dbReference>
<dbReference type="Gene3D" id="1.10.287.130">
    <property type="match status" value="1"/>
</dbReference>
<dbReference type="Gene3D" id="3.30.565.10">
    <property type="entry name" value="Histidine kinase-like ATPase, C-terminal domain"/>
    <property type="match status" value="1"/>
</dbReference>
<dbReference type="EMBL" id="VRYY01000441">
    <property type="protein sequence ID" value="MBG3878004.1"/>
    <property type="molecule type" value="Genomic_DNA"/>
</dbReference>
<keyword evidence="8 9" id="KW-0472">Membrane</keyword>
<dbReference type="PRINTS" id="PR00344">
    <property type="entry name" value="BCTRLSENSOR"/>
</dbReference>
<dbReference type="InterPro" id="IPR013655">
    <property type="entry name" value="PAS_fold_3"/>
</dbReference>
<dbReference type="InterPro" id="IPR004358">
    <property type="entry name" value="Sig_transdc_His_kin-like_C"/>
</dbReference>
<keyword evidence="5" id="KW-0597">Phosphoprotein</keyword>
<reference evidence="12 13" key="1">
    <citation type="submission" date="2019-08" db="EMBL/GenBank/DDBJ databases">
        <authorList>
            <person name="Luo N."/>
        </authorList>
    </citation>
    <scope>NUCLEOTIDE SEQUENCE [LARGE SCALE GENOMIC DNA]</scope>
    <source>
        <strain evidence="12 13">NCIMB 9442</strain>
    </source>
</reference>
<evidence type="ECO:0000256" key="3">
    <source>
        <dbReference type="ARBA" id="ARBA00012438"/>
    </source>
</evidence>
<evidence type="ECO:0000259" key="10">
    <source>
        <dbReference type="PROSITE" id="PS50109"/>
    </source>
</evidence>
<feature type="domain" description="Histidine kinase" evidence="10">
    <location>
        <begin position="664"/>
        <end position="908"/>
    </location>
</feature>
<evidence type="ECO:0000313" key="12">
    <source>
        <dbReference type="EMBL" id="MBG3878004.1"/>
    </source>
</evidence>
<dbReference type="InterPro" id="IPR036890">
    <property type="entry name" value="HATPase_C_sf"/>
</dbReference>
<dbReference type="InterPro" id="IPR036097">
    <property type="entry name" value="HisK_dim/P_sf"/>
</dbReference>
<dbReference type="InterPro" id="IPR000014">
    <property type="entry name" value="PAS"/>
</dbReference>
<proteinExistence type="predicted"/>
<dbReference type="SMART" id="SM00091">
    <property type="entry name" value="PAS"/>
    <property type="match status" value="3"/>
</dbReference>
<accession>A0ABS0J6B1</accession>
<organism evidence="12 13">
    <name type="scientific">Nitratidesulfovibrio oxamicus</name>
    <dbReference type="NCBI Taxonomy" id="32016"/>
    <lineage>
        <taxon>Bacteria</taxon>
        <taxon>Pseudomonadati</taxon>
        <taxon>Thermodesulfobacteriota</taxon>
        <taxon>Desulfovibrionia</taxon>
        <taxon>Desulfovibrionales</taxon>
        <taxon>Desulfovibrionaceae</taxon>
        <taxon>Nitratidesulfovibrio</taxon>
    </lineage>
</organism>
<keyword evidence="7 9" id="KW-1133">Transmembrane helix</keyword>
<dbReference type="Pfam" id="PF13188">
    <property type="entry name" value="PAS_8"/>
    <property type="match status" value="1"/>
</dbReference>
<dbReference type="SMART" id="SM00388">
    <property type="entry name" value="HisKA"/>
    <property type="match status" value="1"/>
</dbReference>
<dbReference type="SUPFAM" id="SSF55785">
    <property type="entry name" value="PYP-like sensor domain (PAS domain)"/>
    <property type="match status" value="3"/>
</dbReference>
<evidence type="ECO:0000256" key="5">
    <source>
        <dbReference type="ARBA" id="ARBA00022553"/>
    </source>
</evidence>
<evidence type="ECO:0000256" key="9">
    <source>
        <dbReference type="SAM" id="Phobius"/>
    </source>
</evidence>
<comment type="caution">
    <text evidence="12">The sequence shown here is derived from an EMBL/GenBank/DDBJ whole genome shotgun (WGS) entry which is preliminary data.</text>
</comment>
<comment type="catalytic activity">
    <reaction evidence="1">
        <text>ATP + protein L-histidine = ADP + protein N-phospho-L-histidine.</text>
        <dbReference type="EC" id="2.7.13.3"/>
    </reaction>
</comment>
<keyword evidence="6 9" id="KW-0812">Transmembrane</keyword>
<name>A0ABS0J6B1_9BACT</name>
<dbReference type="PANTHER" id="PTHR43065">
    <property type="entry name" value="SENSOR HISTIDINE KINASE"/>
    <property type="match status" value="1"/>
</dbReference>
<keyword evidence="13" id="KW-1185">Reference proteome</keyword>
<dbReference type="Pfam" id="PF08447">
    <property type="entry name" value="PAS_3"/>
    <property type="match status" value="1"/>
</dbReference>
<dbReference type="SMART" id="SM01049">
    <property type="entry name" value="Cache_2"/>
    <property type="match status" value="1"/>
</dbReference>
<evidence type="ECO:0000256" key="1">
    <source>
        <dbReference type="ARBA" id="ARBA00000085"/>
    </source>
</evidence>
<feature type="domain" description="PAS" evidence="11">
    <location>
        <begin position="518"/>
        <end position="566"/>
    </location>
</feature>
<comment type="subcellular location">
    <subcellularLocation>
        <location evidence="2">Cell membrane</location>
        <topology evidence="2">Multi-pass membrane protein</topology>
    </subcellularLocation>
</comment>
<dbReference type="InterPro" id="IPR005467">
    <property type="entry name" value="His_kinase_dom"/>
</dbReference>
<evidence type="ECO:0000256" key="8">
    <source>
        <dbReference type="ARBA" id="ARBA00023136"/>
    </source>
</evidence>
<evidence type="ECO:0000256" key="6">
    <source>
        <dbReference type="ARBA" id="ARBA00022692"/>
    </source>
</evidence>
<dbReference type="Pfam" id="PF02518">
    <property type="entry name" value="HATPase_c"/>
    <property type="match status" value="1"/>
</dbReference>
<sequence>MNAIPPRALTSLLRSPPVRRLWLLLILACGVFTLFLLHAVHTFWETAETYRRSHLREMVLLARNQVQPVLDELAAGVYGRDHALALVRERVRTMIFNDTRGPNYIFMSGYDGTVLVQPYERLMEGRSGLDLRDAEGVPIIAELIRTAQENPDGGYFSYRYTPPDGSAPQEKLSFVLPIPELACYIGTGSYLGDVHAGERRYILATAALGVTVFVLLGLTFVTALGALARRGAELEREVEERKDTEQRLAAAELKYRSIFQNAQEGIAVIQDGLLRFVNPRIGEILRRPVQELVGTPFTDHLHPADRPVARDRYMRRLKGELLDTYPPVRICAPDGERWVFGTGVLLEWDGRPAVLVMLTDITDLKKAEQTLHAREQQFRAVLTQAPFAMALLYPDGTLREANAEWLSLHGLAEATDNPAVYTLDQDRYVQHAGLHGLAQAALAGEVIATEPLEFPPDATPDGQTRWMALRLYPVAGAPGTPDAVVFILNDLTVLMESERERQVLLADLSRANRALSRAQRHLKGVLDAMPSAIVVADAADRVVLWNPAAERRFGVAAPSAHGRSLVEIAPELARHLPRLHAARRGGAAMPPERVVTPIRLPAGSQPGSLSGESRRVEDVTAIPLETGEEMWGILRLDDVSERAAMEDLMVQAEKMASVGGLAAGMAHEINNPLGGILQGVQNLRRRLLDDLPANRAAAERQGVDFGRVAAYAEERHIDGLLDGIRESGERAARIVANMLTFSRRSDPSRVPVQINDLLERTLELAVTDYSLARNYDFKRIAVVRRYDPQLPPVRCSASEMEQVFLNLFKNAAQALAQRDDGPPPVLTLTTTAEATHLRIEVADNGPGMSPELRRRAFEPFFTTREAGTGTGLGLSVAYFIVVTNHKGTITIEEAPEGGAVFVVRLPLA</sequence>
<dbReference type="Proteomes" id="UP001194469">
    <property type="component" value="Unassembled WGS sequence"/>
</dbReference>
<keyword evidence="4" id="KW-1003">Cell membrane</keyword>
<evidence type="ECO:0000259" key="11">
    <source>
        <dbReference type="PROSITE" id="PS50112"/>
    </source>
</evidence>
<feature type="transmembrane region" description="Helical" evidence="9">
    <location>
        <begin position="201"/>
        <end position="228"/>
    </location>
</feature>
<dbReference type="RefSeq" id="WP_196610025.1">
    <property type="nucleotide sequence ID" value="NZ_VRYY01000441.1"/>
</dbReference>
<protein>
    <recommendedName>
        <fullName evidence="3">histidine kinase</fullName>
        <ecNumber evidence="3">2.7.13.3</ecNumber>
    </recommendedName>
</protein>
<dbReference type="EC" id="2.7.13.3" evidence="3"/>
<evidence type="ECO:0000256" key="4">
    <source>
        <dbReference type="ARBA" id="ARBA00022475"/>
    </source>
</evidence>
<dbReference type="SUPFAM" id="SSF55874">
    <property type="entry name" value="ATPase domain of HSP90 chaperone/DNA topoisomerase II/histidine kinase"/>
    <property type="match status" value="1"/>
</dbReference>
<dbReference type="SUPFAM" id="SSF47384">
    <property type="entry name" value="Homodimeric domain of signal transducing histidine kinase"/>
    <property type="match status" value="1"/>
</dbReference>
<dbReference type="NCBIfam" id="TIGR00229">
    <property type="entry name" value="sensory_box"/>
    <property type="match status" value="3"/>
</dbReference>
<dbReference type="CDD" id="cd00130">
    <property type="entry name" value="PAS"/>
    <property type="match status" value="2"/>
</dbReference>
<dbReference type="PROSITE" id="PS50109">
    <property type="entry name" value="HIS_KIN"/>
    <property type="match status" value="1"/>
</dbReference>
<gene>
    <name evidence="12" type="ORF">FVW20_13545</name>
</gene>
<dbReference type="PANTHER" id="PTHR43065:SF42">
    <property type="entry name" value="TWO-COMPONENT SENSOR PPRA"/>
    <property type="match status" value="1"/>
</dbReference>
<dbReference type="Pfam" id="PF08448">
    <property type="entry name" value="PAS_4"/>
    <property type="match status" value="1"/>
</dbReference>